<evidence type="ECO:0000256" key="10">
    <source>
        <dbReference type="ARBA" id="ARBA00049534"/>
    </source>
</evidence>
<evidence type="ECO:0000256" key="11">
    <source>
        <dbReference type="ARBA" id="ARBA00058680"/>
    </source>
</evidence>
<dbReference type="GO" id="GO:1903600">
    <property type="term" value="C:glutaminase complex"/>
    <property type="evidence" value="ECO:0007669"/>
    <property type="project" value="TreeGrafter"/>
</dbReference>
<comment type="similarity">
    <text evidence="2">Belongs to the glutaminase PdxT/SNO family.</text>
</comment>
<feature type="active site" description="Nucleophile" evidence="13">
    <location>
        <position position="91"/>
    </location>
</feature>
<evidence type="ECO:0000313" key="15">
    <source>
        <dbReference type="EMBL" id="QID83235.1"/>
    </source>
</evidence>
<dbReference type="PANTHER" id="PTHR31559:SF0">
    <property type="entry name" value="PYRIDOXAL 5'-PHOSPHATE SYNTHASE SUBUNIT SNO1-RELATED"/>
    <property type="match status" value="1"/>
</dbReference>
<keyword evidence="6" id="KW-0663">Pyridoxal phosphate</keyword>
<comment type="function">
    <text evidence="11">Catalyzes the hydrolysis of glutamine to glutamate and ammonia as part of the biosynthesis of pyridoxal 5'-phosphate. The resulting ammonia molecule is channeled to the active site of a SNZ isoform.</text>
</comment>
<evidence type="ECO:0000256" key="7">
    <source>
        <dbReference type="ARBA" id="ARBA00022962"/>
    </source>
</evidence>
<dbReference type="NCBIfam" id="TIGR03800">
    <property type="entry name" value="PLP_synth_Pdx2"/>
    <property type="match status" value="1"/>
</dbReference>
<evidence type="ECO:0000256" key="9">
    <source>
        <dbReference type="ARBA" id="ARBA00047992"/>
    </source>
</evidence>
<sequence length="224" mass="25609">MTIVIGVLALQGAFIEHVRHVERCIVENKDQYNEKLSVITVRDKDQLAGCNALVIPGGESTTMSLIAQRTGFYNDLYNFVHDPRKTIWGTCAGLIFLSQQLSYEAKLVKTLDLLKVKVKRNAFGRQAQSFTETYDFSSFIPNCTDFPATFIRAPVIEKILDPKEVQVLCKLEEKDNSGQELIVAAKQNDNILVTSFHPELAETDIRFHDWFIKEFVLKNFNRYQ</sequence>
<evidence type="ECO:0000313" key="16">
    <source>
        <dbReference type="Proteomes" id="UP000501346"/>
    </source>
</evidence>
<evidence type="ECO:0000256" key="12">
    <source>
        <dbReference type="ARBA" id="ARBA00078497"/>
    </source>
</evidence>
<protein>
    <recommendedName>
        <fullName evidence="12">Pyridoxal 5'-phosphate synthase glutaminase subunit</fullName>
        <ecNumber evidence="4">3.5.1.2</ecNumber>
        <ecNumber evidence="3">4.3.3.6</ecNumber>
    </recommendedName>
</protein>
<evidence type="ECO:0000256" key="1">
    <source>
        <dbReference type="ARBA" id="ARBA00004737"/>
    </source>
</evidence>
<dbReference type="InterPro" id="IPR021196">
    <property type="entry name" value="PdxT/SNO_CS"/>
</dbReference>
<dbReference type="InterPro" id="IPR029062">
    <property type="entry name" value="Class_I_gatase-like"/>
</dbReference>
<keyword evidence="7 15" id="KW-0315">Glutamine amidotransferase</keyword>
<dbReference type="GO" id="GO:0016740">
    <property type="term" value="F:transferase activity"/>
    <property type="evidence" value="ECO:0007669"/>
    <property type="project" value="UniProtKB-KW"/>
</dbReference>
<keyword evidence="8" id="KW-0456">Lyase</keyword>
<dbReference type="EMBL" id="CP048999">
    <property type="protein sequence ID" value="QID83235.1"/>
    <property type="molecule type" value="Genomic_DNA"/>
</dbReference>
<name>A0A6C1E286_SACPS</name>
<dbReference type="GO" id="GO:0008614">
    <property type="term" value="P:pyridoxine metabolic process"/>
    <property type="evidence" value="ECO:0007669"/>
    <property type="project" value="TreeGrafter"/>
</dbReference>
<accession>A0A6C1E286</accession>
<evidence type="ECO:0000256" key="5">
    <source>
        <dbReference type="ARBA" id="ARBA00022801"/>
    </source>
</evidence>
<organism evidence="15 16">
    <name type="scientific">Saccharomyces pastorianus</name>
    <name type="common">Lager yeast</name>
    <name type="synonym">Saccharomyces cerevisiae x Saccharomyces eubayanus</name>
    <dbReference type="NCBI Taxonomy" id="27292"/>
    <lineage>
        <taxon>Eukaryota</taxon>
        <taxon>Fungi</taxon>
        <taxon>Dikarya</taxon>
        <taxon>Ascomycota</taxon>
        <taxon>Saccharomycotina</taxon>
        <taxon>Saccharomycetes</taxon>
        <taxon>Saccharomycetales</taxon>
        <taxon>Saccharomycetaceae</taxon>
        <taxon>Saccharomyces</taxon>
    </lineage>
</organism>
<feature type="binding site" evidence="14">
    <location>
        <begin position="151"/>
        <end position="152"/>
    </location>
    <ligand>
        <name>L-glutamine</name>
        <dbReference type="ChEBI" id="CHEBI:58359"/>
    </ligand>
</feature>
<keyword evidence="15" id="KW-0808">Transferase</keyword>
<dbReference type="EC" id="4.3.3.6" evidence="3"/>
<comment type="catalytic activity">
    <reaction evidence="10">
        <text>L-glutamine + H2O = L-glutamate + NH4(+)</text>
        <dbReference type="Rhea" id="RHEA:15889"/>
        <dbReference type="ChEBI" id="CHEBI:15377"/>
        <dbReference type="ChEBI" id="CHEBI:28938"/>
        <dbReference type="ChEBI" id="CHEBI:29985"/>
        <dbReference type="ChEBI" id="CHEBI:58359"/>
        <dbReference type="EC" id="3.5.1.2"/>
    </reaction>
</comment>
<dbReference type="FunFam" id="3.40.50.880:FF:000042">
    <property type="entry name" value="Pyridoxine 2"/>
    <property type="match status" value="1"/>
</dbReference>
<gene>
    <name evidence="15" type="primary">SNO3_2</name>
    <name evidence="15" type="ORF">GRS66_005686</name>
</gene>
<feature type="active site" description="Charge relay system" evidence="13">
    <location>
        <position position="197"/>
    </location>
</feature>
<dbReference type="Proteomes" id="UP000501346">
    <property type="component" value="Chromosome SeII-SeIV"/>
</dbReference>
<evidence type="ECO:0000256" key="8">
    <source>
        <dbReference type="ARBA" id="ARBA00023239"/>
    </source>
</evidence>
<dbReference type="PROSITE" id="PS51130">
    <property type="entry name" value="PDXT_SNO_2"/>
    <property type="match status" value="1"/>
</dbReference>
<dbReference type="PIRSF" id="PIRSF005639">
    <property type="entry name" value="Glut_amidoT_SNO"/>
    <property type="match status" value="1"/>
</dbReference>
<dbReference type="GO" id="GO:0005829">
    <property type="term" value="C:cytosol"/>
    <property type="evidence" value="ECO:0007669"/>
    <property type="project" value="TreeGrafter"/>
</dbReference>
<dbReference type="GO" id="GO:0036381">
    <property type="term" value="F:pyridoxal 5'-phosphate synthase (glutamine hydrolysing) activity"/>
    <property type="evidence" value="ECO:0007669"/>
    <property type="project" value="UniProtKB-EC"/>
</dbReference>
<comment type="pathway">
    <text evidence="1">Cofactor biosynthesis; pyridoxal 5'-phosphate biosynthesis.</text>
</comment>
<evidence type="ECO:0000256" key="4">
    <source>
        <dbReference type="ARBA" id="ARBA00012918"/>
    </source>
</evidence>
<dbReference type="GO" id="GO:0042823">
    <property type="term" value="P:pyridoxal phosphate biosynthetic process"/>
    <property type="evidence" value="ECO:0007669"/>
    <property type="project" value="InterPro"/>
</dbReference>
<dbReference type="InterPro" id="IPR002161">
    <property type="entry name" value="PdxT/SNO"/>
</dbReference>
<dbReference type="PANTHER" id="PTHR31559">
    <property type="entry name" value="PYRIDOXAL 5'-PHOSPHATE SYNTHASE SUBUNIT SNO"/>
    <property type="match status" value="1"/>
</dbReference>
<comment type="catalytic activity">
    <reaction evidence="9">
        <text>aldehydo-D-ribose 5-phosphate + D-glyceraldehyde 3-phosphate + L-glutamine = pyridoxal 5'-phosphate + L-glutamate + phosphate + 3 H2O + H(+)</text>
        <dbReference type="Rhea" id="RHEA:31507"/>
        <dbReference type="ChEBI" id="CHEBI:15377"/>
        <dbReference type="ChEBI" id="CHEBI:15378"/>
        <dbReference type="ChEBI" id="CHEBI:29985"/>
        <dbReference type="ChEBI" id="CHEBI:43474"/>
        <dbReference type="ChEBI" id="CHEBI:58273"/>
        <dbReference type="ChEBI" id="CHEBI:58359"/>
        <dbReference type="ChEBI" id="CHEBI:59776"/>
        <dbReference type="ChEBI" id="CHEBI:597326"/>
        <dbReference type="EC" id="4.3.3.6"/>
    </reaction>
</comment>
<dbReference type="PROSITE" id="PS51273">
    <property type="entry name" value="GATASE_TYPE_1"/>
    <property type="match status" value="1"/>
</dbReference>
<dbReference type="PROSITE" id="PS01236">
    <property type="entry name" value="PDXT_SNO_1"/>
    <property type="match status" value="1"/>
</dbReference>
<reference evidence="15 16" key="1">
    <citation type="journal article" date="2019" name="BMC Genomics">
        <title>Chromosome level assembly and comparative genome analysis confirm lager-brewing yeasts originated from a single hybridization.</title>
        <authorList>
            <person name="Salazar A.N."/>
            <person name="Gorter de Vries A.R."/>
            <person name="van den Broek M."/>
            <person name="Brouwers N."/>
            <person name="de la Torre Cortes P."/>
            <person name="Kuijpers N.G.A."/>
            <person name="Daran J.G."/>
            <person name="Abeel T."/>
        </authorList>
    </citation>
    <scope>NUCLEOTIDE SEQUENCE [LARGE SCALE GENOMIC DNA]</scope>
    <source>
        <strain evidence="15 16">CBS 1483</strain>
    </source>
</reference>
<dbReference type="Gene3D" id="3.40.50.880">
    <property type="match status" value="1"/>
</dbReference>
<dbReference type="OrthoDB" id="2039at2759"/>
<proteinExistence type="inferred from homology"/>
<keyword evidence="16" id="KW-1185">Reference proteome</keyword>
<evidence type="ECO:0000256" key="3">
    <source>
        <dbReference type="ARBA" id="ARBA00012084"/>
    </source>
</evidence>
<dbReference type="Pfam" id="PF01174">
    <property type="entry name" value="SNO"/>
    <property type="match status" value="1"/>
</dbReference>
<evidence type="ECO:0000256" key="6">
    <source>
        <dbReference type="ARBA" id="ARBA00022898"/>
    </source>
</evidence>
<evidence type="ECO:0000256" key="2">
    <source>
        <dbReference type="ARBA" id="ARBA00008345"/>
    </source>
</evidence>
<feature type="binding site" evidence="14">
    <location>
        <begin position="58"/>
        <end position="60"/>
    </location>
    <ligand>
        <name>L-glutamine</name>
        <dbReference type="ChEBI" id="CHEBI:58359"/>
    </ligand>
</feature>
<feature type="active site" description="Charge relay system" evidence="13">
    <location>
        <position position="199"/>
    </location>
</feature>
<feature type="binding site" evidence="14">
    <location>
        <position position="120"/>
    </location>
    <ligand>
        <name>L-glutamine</name>
        <dbReference type="ChEBI" id="CHEBI:58359"/>
    </ligand>
</feature>
<dbReference type="GO" id="GO:0004359">
    <property type="term" value="F:glutaminase activity"/>
    <property type="evidence" value="ECO:0007669"/>
    <property type="project" value="UniProtKB-EC"/>
</dbReference>
<dbReference type="EC" id="3.5.1.2" evidence="4"/>
<evidence type="ECO:0000256" key="14">
    <source>
        <dbReference type="PIRSR" id="PIRSR005639-2"/>
    </source>
</evidence>
<dbReference type="SUPFAM" id="SSF52317">
    <property type="entry name" value="Class I glutamine amidotransferase-like"/>
    <property type="match status" value="1"/>
</dbReference>
<evidence type="ECO:0000256" key="13">
    <source>
        <dbReference type="PIRSR" id="PIRSR005639-1"/>
    </source>
</evidence>
<dbReference type="AlphaFoldDB" id="A0A6C1E286"/>
<keyword evidence="5" id="KW-0378">Hydrolase</keyword>
<dbReference type="CDD" id="cd01749">
    <property type="entry name" value="GATase1_PB"/>
    <property type="match status" value="1"/>
</dbReference>